<dbReference type="EMBL" id="SNRY01005975">
    <property type="protein sequence ID" value="KAA6313642.1"/>
    <property type="molecule type" value="Genomic_DNA"/>
</dbReference>
<feature type="non-terminal residue" evidence="2">
    <location>
        <position position="90"/>
    </location>
</feature>
<sequence length="90" mass="10287">MLPVDCKYTRDSSENTFVSVRTQKHCSGKPNPSGNALIEWKVDNGELKVVSFSFVLTFFINALWVILCEASPKIQFNNESKNQKKLNFEE</sequence>
<organism evidence="2">
    <name type="scientific">termite gut metagenome</name>
    <dbReference type="NCBI Taxonomy" id="433724"/>
    <lineage>
        <taxon>unclassified sequences</taxon>
        <taxon>metagenomes</taxon>
        <taxon>organismal metagenomes</taxon>
    </lineage>
</organism>
<keyword evidence="1" id="KW-0472">Membrane</keyword>
<evidence type="ECO:0000256" key="1">
    <source>
        <dbReference type="SAM" id="Phobius"/>
    </source>
</evidence>
<name>A0A5J4PX66_9ZZZZ</name>
<gene>
    <name evidence="2" type="ORF">EZS27_035614</name>
</gene>
<evidence type="ECO:0000313" key="2">
    <source>
        <dbReference type="EMBL" id="KAA6313642.1"/>
    </source>
</evidence>
<accession>A0A5J4PX66</accession>
<proteinExistence type="predicted"/>
<comment type="caution">
    <text evidence="2">The sequence shown here is derived from an EMBL/GenBank/DDBJ whole genome shotgun (WGS) entry which is preliminary data.</text>
</comment>
<keyword evidence="1" id="KW-1133">Transmembrane helix</keyword>
<feature type="transmembrane region" description="Helical" evidence="1">
    <location>
        <begin position="49"/>
        <end position="67"/>
    </location>
</feature>
<reference evidence="2" key="1">
    <citation type="submission" date="2019-03" db="EMBL/GenBank/DDBJ databases">
        <title>Single cell metagenomics reveals metabolic interactions within the superorganism composed of flagellate Streblomastix strix and complex community of Bacteroidetes bacteria on its surface.</title>
        <authorList>
            <person name="Treitli S.C."/>
            <person name="Kolisko M."/>
            <person name="Husnik F."/>
            <person name="Keeling P."/>
            <person name="Hampl V."/>
        </authorList>
    </citation>
    <scope>NUCLEOTIDE SEQUENCE</scope>
    <source>
        <strain evidence="2">STM</strain>
    </source>
</reference>
<protein>
    <submittedName>
        <fullName evidence="2">Uncharacterized protein</fullName>
    </submittedName>
</protein>
<keyword evidence="1" id="KW-0812">Transmembrane</keyword>
<dbReference type="AlphaFoldDB" id="A0A5J4PX66"/>